<evidence type="ECO:0000313" key="1">
    <source>
        <dbReference type="EMBL" id="EDR11620.1"/>
    </source>
</evidence>
<dbReference type="GeneID" id="6073476"/>
<keyword evidence="2" id="KW-1185">Reference proteome</keyword>
<dbReference type="RefSeq" id="XP_001877517.1">
    <property type="nucleotide sequence ID" value="XM_001877482.1"/>
</dbReference>
<dbReference type="EMBL" id="DS547095">
    <property type="protein sequence ID" value="EDR11620.1"/>
    <property type="molecule type" value="Genomic_DNA"/>
</dbReference>
<accession>B0D1E5</accession>
<protein>
    <submittedName>
        <fullName evidence="1">Predicted protein</fullName>
    </submittedName>
</protein>
<name>B0D1E5_LACBS</name>
<organism evidence="2">
    <name type="scientific">Laccaria bicolor (strain S238N-H82 / ATCC MYA-4686)</name>
    <name type="common">Bicoloured deceiver</name>
    <name type="synonym">Laccaria laccata var. bicolor</name>
    <dbReference type="NCBI Taxonomy" id="486041"/>
    <lineage>
        <taxon>Eukaryota</taxon>
        <taxon>Fungi</taxon>
        <taxon>Dikarya</taxon>
        <taxon>Basidiomycota</taxon>
        <taxon>Agaricomycotina</taxon>
        <taxon>Agaricomycetes</taxon>
        <taxon>Agaricomycetidae</taxon>
        <taxon>Agaricales</taxon>
        <taxon>Agaricineae</taxon>
        <taxon>Hydnangiaceae</taxon>
        <taxon>Laccaria</taxon>
    </lineage>
</organism>
<proteinExistence type="predicted"/>
<dbReference type="Proteomes" id="UP000001194">
    <property type="component" value="Unassembled WGS sequence"/>
</dbReference>
<dbReference type="HOGENOM" id="CLU_1185182_0_0_1"/>
<evidence type="ECO:0000313" key="2">
    <source>
        <dbReference type="Proteomes" id="UP000001194"/>
    </source>
</evidence>
<dbReference type="InParanoid" id="B0D1E5"/>
<dbReference type="AlphaFoldDB" id="B0D1E5"/>
<sequence>MKNHTFIQKISCGRDSVLSSEYGHSELPLASLTSLTTQDSATELAVTNVMEDWVSGFAPAGALSGYCLSTARSNFLCCPLWLDINTQRKTIDNTTTPNAINRHCLSSTSPLFISHNALLVFDIWGLSGYVLRRHVYFTTRQYDITVVENKETASRNRETATNARVSRCLCLIADEDSLLILVQYDFSDFGHWPEASNLFFRRLSPMLMYPSVKQRTDGGCAKKDVEHRGHARQA</sequence>
<gene>
    <name evidence="1" type="ORF">LACBIDRAFT_324310</name>
</gene>
<dbReference type="OrthoDB" id="10572952at2759"/>
<reference evidence="1 2" key="1">
    <citation type="journal article" date="2008" name="Nature">
        <title>The genome of Laccaria bicolor provides insights into mycorrhizal symbiosis.</title>
        <authorList>
            <person name="Martin F."/>
            <person name="Aerts A."/>
            <person name="Ahren D."/>
            <person name="Brun A."/>
            <person name="Danchin E.G.J."/>
            <person name="Duchaussoy F."/>
            <person name="Gibon J."/>
            <person name="Kohler A."/>
            <person name="Lindquist E."/>
            <person name="Pereda V."/>
            <person name="Salamov A."/>
            <person name="Shapiro H.J."/>
            <person name="Wuyts J."/>
            <person name="Blaudez D."/>
            <person name="Buee M."/>
            <person name="Brokstein P."/>
            <person name="Canbaeck B."/>
            <person name="Cohen D."/>
            <person name="Courty P.E."/>
            <person name="Coutinho P.M."/>
            <person name="Delaruelle C."/>
            <person name="Detter J.C."/>
            <person name="Deveau A."/>
            <person name="DiFazio S."/>
            <person name="Duplessis S."/>
            <person name="Fraissinet-Tachet L."/>
            <person name="Lucic E."/>
            <person name="Frey-Klett P."/>
            <person name="Fourrey C."/>
            <person name="Feussner I."/>
            <person name="Gay G."/>
            <person name="Grimwood J."/>
            <person name="Hoegger P.J."/>
            <person name="Jain P."/>
            <person name="Kilaru S."/>
            <person name="Labbe J."/>
            <person name="Lin Y.C."/>
            <person name="Legue V."/>
            <person name="Le Tacon F."/>
            <person name="Marmeisse R."/>
            <person name="Melayah D."/>
            <person name="Montanini B."/>
            <person name="Muratet M."/>
            <person name="Nehls U."/>
            <person name="Niculita-Hirzel H."/>
            <person name="Oudot-Le Secq M.P."/>
            <person name="Peter M."/>
            <person name="Quesneville H."/>
            <person name="Rajashekar B."/>
            <person name="Reich M."/>
            <person name="Rouhier N."/>
            <person name="Schmutz J."/>
            <person name="Yin T."/>
            <person name="Chalot M."/>
            <person name="Henrissat B."/>
            <person name="Kuees U."/>
            <person name="Lucas S."/>
            <person name="Van de Peer Y."/>
            <person name="Podila G.K."/>
            <person name="Polle A."/>
            <person name="Pukkila P.J."/>
            <person name="Richardson P.M."/>
            <person name="Rouze P."/>
            <person name="Sanders I.R."/>
            <person name="Stajich J.E."/>
            <person name="Tunlid A."/>
            <person name="Tuskan G."/>
            <person name="Grigoriev I.V."/>
        </authorList>
    </citation>
    <scope>NUCLEOTIDE SEQUENCE [LARGE SCALE GENOMIC DNA]</scope>
    <source>
        <strain evidence="2">S238N-H82 / ATCC MYA-4686</strain>
    </source>
</reference>
<dbReference type="KEGG" id="lbc:LACBIDRAFT_324310"/>